<reference evidence="2" key="2">
    <citation type="journal article" date="2019" name="Genome Biol. Evol.">
        <title>Day and night: Metabolic profiles and evolutionary relationships of six axenic non-marine cyanobacteria.</title>
        <authorList>
            <person name="Will S.E."/>
            <person name="Henke P."/>
            <person name="Boedeker C."/>
            <person name="Huang S."/>
            <person name="Brinkmann H."/>
            <person name="Rohde M."/>
            <person name="Jarek M."/>
            <person name="Friedl T."/>
            <person name="Seufert S."/>
            <person name="Schumacher M."/>
            <person name="Overmann J."/>
            <person name="Neumann-Schaal M."/>
            <person name="Petersen J."/>
        </authorList>
    </citation>
    <scope>NUCLEOTIDE SEQUENCE [LARGE SCALE GENOMIC DNA]</scope>
    <source>
        <strain evidence="2">PCC 7102</strain>
    </source>
</reference>
<accession>A0A3S1CS18</accession>
<sequence>MTKTAFNTQSLEIKINYITQLLDKLTNDYKNTKQERKEIASQFYIIDEEFSLLEEIELLTVNIRGYASQIQATAKIENQQEAIGQLQAMNAFDIPVIAQFYFNNNDNYEQIKGYIRNLDYLRLVILEFLCP</sequence>
<reference evidence="2" key="1">
    <citation type="submission" date="2018-12" db="EMBL/GenBank/DDBJ databases">
        <authorList>
            <person name="Will S."/>
            <person name="Neumann-Schaal M."/>
            <person name="Henke P."/>
        </authorList>
    </citation>
    <scope>NUCLEOTIDE SEQUENCE</scope>
    <source>
        <strain evidence="2">PCC 7102</strain>
    </source>
</reference>
<dbReference type="Proteomes" id="UP000271624">
    <property type="component" value="Unassembled WGS sequence"/>
</dbReference>
<dbReference type="AlphaFoldDB" id="A0A3S1CS18"/>
<dbReference type="EMBL" id="RSCL01000003">
    <property type="protein sequence ID" value="RUT08313.1"/>
    <property type="molecule type" value="Genomic_DNA"/>
</dbReference>
<gene>
    <name evidence="2" type="ORF">DSM106972_014810</name>
</gene>
<evidence type="ECO:0000256" key="1">
    <source>
        <dbReference type="SAM" id="Coils"/>
    </source>
</evidence>
<evidence type="ECO:0000313" key="3">
    <source>
        <dbReference type="Proteomes" id="UP000271624"/>
    </source>
</evidence>
<proteinExistence type="predicted"/>
<comment type="caution">
    <text evidence="2">The sequence shown here is derived from an EMBL/GenBank/DDBJ whole genome shotgun (WGS) entry which is preliminary data.</text>
</comment>
<name>A0A3S1CS18_9CYAN</name>
<protein>
    <submittedName>
        <fullName evidence="2">Uncharacterized protein</fullName>
    </submittedName>
</protein>
<dbReference type="OrthoDB" id="514598at2"/>
<evidence type="ECO:0000313" key="2">
    <source>
        <dbReference type="EMBL" id="RUT08313.1"/>
    </source>
</evidence>
<feature type="coiled-coil region" evidence="1">
    <location>
        <begin position="15"/>
        <end position="42"/>
    </location>
</feature>
<keyword evidence="3" id="KW-1185">Reference proteome</keyword>
<organism evidence="2 3">
    <name type="scientific">Dulcicalothrix desertica PCC 7102</name>
    <dbReference type="NCBI Taxonomy" id="232991"/>
    <lineage>
        <taxon>Bacteria</taxon>
        <taxon>Bacillati</taxon>
        <taxon>Cyanobacteriota</taxon>
        <taxon>Cyanophyceae</taxon>
        <taxon>Nostocales</taxon>
        <taxon>Calotrichaceae</taxon>
        <taxon>Dulcicalothrix</taxon>
    </lineage>
</organism>
<keyword evidence="1" id="KW-0175">Coiled coil</keyword>